<protein>
    <recommendedName>
        <fullName evidence="3">Reverse transcriptase zinc-binding domain-containing protein</fullName>
    </recommendedName>
</protein>
<feature type="non-terminal residue" evidence="1">
    <location>
        <position position="94"/>
    </location>
</feature>
<dbReference type="InParanoid" id="S8DPT8"/>
<accession>S8DPT8</accession>
<dbReference type="Proteomes" id="UP000015241">
    <property type="component" value="Unassembled WGS sequence"/>
</dbReference>
<name>S8DPT8_FOMSC</name>
<evidence type="ECO:0000313" key="1">
    <source>
        <dbReference type="EMBL" id="EPS95336.1"/>
    </source>
</evidence>
<evidence type="ECO:0000313" key="2">
    <source>
        <dbReference type="Proteomes" id="UP000015241"/>
    </source>
</evidence>
<dbReference type="EMBL" id="KE504209">
    <property type="protein sequence ID" value="EPS95336.1"/>
    <property type="molecule type" value="Genomic_DNA"/>
</dbReference>
<evidence type="ECO:0008006" key="3">
    <source>
        <dbReference type="Google" id="ProtNLM"/>
    </source>
</evidence>
<dbReference type="OrthoDB" id="2734236at2759"/>
<keyword evidence="2" id="KW-1185">Reference proteome</keyword>
<feature type="non-terminal residue" evidence="1">
    <location>
        <position position="1"/>
    </location>
</feature>
<organism evidence="1 2">
    <name type="scientific">Fomitopsis schrenkii</name>
    <name type="common">Brown rot fungus</name>
    <dbReference type="NCBI Taxonomy" id="2126942"/>
    <lineage>
        <taxon>Eukaryota</taxon>
        <taxon>Fungi</taxon>
        <taxon>Dikarya</taxon>
        <taxon>Basidiomycota</taxon>
        <taxon>Agaricomycotina</taxon>
        <taxon>Agaricomycetes</taxon>
        <taxon>Polyporales</taxon>
        <taxon>Fomitopsis</taxon>
    </lineage>
</organism>
<sequence length="94" mass="11129">LIQLRTEHVPLQKYLHRIKKADSPICEQCGTAPETVYHYLRECPAYEEQRERLDGDAGEAATQLRTLLNTPRMMKHLFRYIHSTRRFHTTYGDL</sequence>
<reference evidence="1 2" key="1">
    <citation type="journal article" date="2012" name="Science">
        <title>The Paleozoic origin of enzymatic lignin decomposition reconstructed from 31 fungal genomes.</title>
        <authorList>
            <person name="Floudas D."/>
            <person name="Binder M."/>
            <person name="Riley R."/>
            <person name="Barry K."/>
            <person name="Blanchette R.A."/>
            <person name="Henrissat B."/>
            <person name="Martinez A.T."/>
            <person name="Otillar R."/>
            <person name="Spatafora J.W."/>
            <person name="Yadav J.S."/>
            <person name="Aerts A."/>
            <person name="Benoit I."/>
            <person name="Boyd A."/>
            <person name="Carlson A."/>
            <person name="Copeland A."/>
            <person name="Coutinho P.M."/>
            <person name="de Vries R.P."/>
            <person name="Ferreira P."/>
            <person name="Findley K."/>
            <person name="Foster B."/>
            <person name="Gaskell J."/>
            <person name="Glotzer D."/>
            <person name="Gorecki P."/>
            <person name="Heitman J."/>
            <person name="Hesse C."/>
            <person name="Hori C."/>
            <person name="Igarashi K."/>
            <person name="Jurgens J.A."/>
            <person name="Kallen N."/>
            <person name="Kersten P."/>
            <person name="Kohler A."/>
            <person name="Kuees U."/>
            <person name="Kumar T.K.A."/>
            <person name="Kuo A."/>
            <person name="LaButti K."/>
            <person name="Larrondo L.F."/>
            <person name="Lindquist E."/>
            <person name="Ling A."/>
            <person name="Lombard V."/>
            <person name="Lucas S."/>
            <person name="Lundell T."/>
            <person name="Martin R."/>
            <person name="McLaughlin D.J."/>
            <person name="Morgenstern I."/>
            <person name="Morin E."/>
            <person name="Murat C."/>
            <person name="Nagy L.G."/>
            <person name="Nolan M."/>
            <person name="Ohm R.A."/>
            <person name="Patyshakuliyeva A."/>
            <person name="Rokas A."/>
            <person name="Ruiz-Duenas F.J."/>
            <person name="Sabat G."/>
            <person name="Salamov A."/>
            <person name="Samejima M."/>
            <person name="Schmutz J."/>
            <person name="Slot J.C."/>
            <person name="St John F."/>
            <person name="Stenlid J."/>
            <person name="Sun H."/>
            <person name="Sun S."/>
            <person name="Syed K."/>
            <person name="Tsang A."/>
            <person name="Wiebenga A."/>
            <person name="Young D."/>
            <person name="Pisabarro A."/>
            <person name="Eastwood D.C."/>
            <person name="Martin F."/>
            <person name="Cullen D."/>
            <person name="Grigoriev I.V."/>
            <person name="Hibbett D.S."/>
        </authorList>
    </citation>
    <scope>NUCLEOTIDE SEQUENCE</scope>
    <source>
        <strain evidence="2">FP-58527</strain>
    </source>
</reference>
<dbReference type="eggNOG" id="ENOG502R2DV">
    <property type="taxonomic scope" value="Eukaryota"/>
</dbReference>
<dbReference type="HOGENOM" id="CLU_146165_0_0_1"/>
<proteinExistence type="predicted"/>
<dbReference type="AlphaFoldDB" id="S8DPT8"/>
<gene>
    <name evidence="1" type="ORF">FOMPIDRAFT_27983</name>
</gene>